<evidence type="ECO:0000259" key="3">
    <source>
        <dbReference type="SMART" id="SM00822"/>
    </source>
</evidence>
<dbReference type="GO" id="GO:0032787">
    <property type="term" value="P:monocarboxylic acid metabolic process"/>
    <property type="evidence" value="ECO:0007669"/>
    <property type="project" value="UniProtKB-ARBA"/>
</dbReference>
<dbReference type="CDD" id="cd05233">
    <property type="entry name" value="SDR_c"/>
    <property type="match status" value="1"/>
</dbReference>
<dbReference type="PROSITE" id="PS00061">
    <property type="entry name" value="ADH_SHORT"/>
    <property type="match status" value="1"/>
</dbReference>
<dbReference type="EMBL" id="RJKE01000001">
    <property type="protein sequence ID" value="ROO84517.1"/>
    <property type="molecule type" value="Genomic_DNA"/>
</dbReference>
<dbReference type="SUPFAM" id="SSF51735">
    <property type="entry name" value="NAD(P)-binding Rossmann-fold domains"/>
    <property type="match status" value="1"/>
</dbReference>
<accession>A0A3N1CT81</accession>
<evidence type="ECO:0000313" key="4">
    <source>
        <dbReference type="EMBL" id="ROO84517.1"/>
    </source>
</evidence>
<evidence type="ECO:0000256" key="2">
    <source>
        <dbReference type="ARBA" id="ARBA00023002"/>
    </source>
</evidence>
<dbReference type="Pfam" id="PF13561">
    <property type="entry name" value="adh_short_C2"/>
    <property type="match status" value="1"/>
</dbReference>
<dbReference type="PANTHER" id="PTHR42879:SF2">
    <property type="entry name" value="3-OXOACYL-[ACYL-CARRIER-PROTEIN] REDUCTASE FABG"/>
    <property type="match status" value="1"/>
</dbReference>
<organism evidence="4 5">
    <name type="scientific">Actinocorallia herbida</name>
    <dbReference type="NCBI Taxonomy" id="58109"/>
    <lineage>
        <taxon>Bacteria</taxon>
        <taxon>Bacillati</taxon>
        <taxon>Actinomycetota</taxon>
        <taxon>Actinomycetes</taxon>
        <taxon>Streptosporangiales</taxon>
        <taxon>Thermomonosporaceae</taxon>
        <taxon>Actinocorallia</taxon>
    </lineage>
</organism>
<dbReference type="PRINTS" id="PR00081">
    <property type="entry name" value="GDHRDH"/>
</dbReference>
<keyword evidence="2" id="KW-0560">Oxidoreductase</keyword>
<sequence length="253" mass="25767">MKQLSGRTALVTGGGRGIGRAISLALGADGADVAVNYTKDAESAEETVAALRALGVRADAYRASIADPGEAADLVARVAADFGGLGILVHSAGIASRGKAVADTDPAELARVLGVHALGAHHVARAAVPHLRAQQRGDAVFISSIVAETTPAGSAPYAMAKAAMEALAHVLAKEERRHGVHVNVVAPGLTDTDMGRRLARATTGADDIRALDAASPFGHVCSPEEVADAVRFLVSPAASYLTDQRIVVDGGTF</sequence>
<dbReference type="InterPro" id="IPR002347">
    <property type="entry name" value="SDR_fam"/>
</dbReference>
<feature type="domain" description="Ketoreductase" evidence="3">
    <location>
        <begin position="7"/>
        <end position="192"/>
    </location>
</feature>
<protein>
    <submittedName>
        <fullName evidence="4">NAD(P)-dependent dehydrogenase (Short-subunit alcohol dehydrogenase family)</fullName>
    </submittedName>
</protein>
<dbReference type="SMART" id="SM00822">
    <property type="entry name" value="PKS_KR"/>
    <property type="match status" value="1"/>
</dbReference>
<dbReference type="InterPro" id="IPR050259">
    <property type="entry name" value="SDR"/>
</dbReference>
<evidence type="ECO:0000313" key="5">
    <source>
        <dbReference type="Proteomes" id="UP000272400"/>
    </source>
</evidence>
<proteinExistence type="inferred from homology"/>
<dbReference type="Gene3D" id="3.40.50.720">
    <property type="entry name" value="NAD(P)-binding Rossmann-like Domain"/>
    <property type="match status" value="1"/>
</dbReference>
<dbReference type="AlphaFoldDB" id="A0A3N1CT81"/>
<comment type="caution">
    <text evidence="4">The sequence shown here is derived from an EMBL/GenBank/DDBJ whole genome shotgun (WGS) entry which is preliminary data.</text>
</comment>
<dbReference type="InterPro" id="IPR020904">
    <property type="entry name" value="Sc_DH/Rdtase_CS"/>
</dbReference>
<dbReference type="OrthoDB" id="154414at2"/>
<dbReference type="InterPro" id="IPR036291">
    <property type="entry name" value="NAD(P)-bd_dom_sf"/>
</dbReference>
<dbReference type="GO" id="GO:0016491">
    <property type="term" value="F:oxidoreductase activity"/>
    <property type="evidence" value="ECO:0007669"/>
    <property type="project" value="UniProtKB-KW"/>
</dbReference>
<dbReference type="Proteomes" id="UP000272400">
    <property type="component" value="Unassembled WGS sequence"/>
</dbReference>
<dbReference type="PANTHER" id="PTHR42879">
    <property type="entry name" value="3-OXOACYL-(ACYL-CARRIER-PROTEIN) REDUCTASE"/>
    <property type="match status" value="1"/>
</dbReference>
<evidence type="ECO:0000256" key="1">
    <source>
        <dbReference type="ARBA" id="ARBA00006484"/>
    </source>
</evidence>
<gene>
    <name evidence="4" type="ORF">EDD29_2044</name>
</gene>
<dbReference type="RefSeq" id="WP_123664125.1">
    <property type="nucleotide sequence ID" value="NZ_RJKE01000001.1"/>
</dbReference>
<comment type="similarity">
    <text evidence="1">Belongs to the short-chain dehydrogenases/reductases (SDR) family.</text>
</comment>
<dbReference type="InterPro" id="IPR057326">
    <property type="entry name" value="KR_dom"/>
</dbReference>
<dbReference type="FunFam" id="3.40.50.720:FF:000084">
    <property type="entry name" value="Short-chain dehydrogenase reductase"/>
    <property type="match status" value="1"/>
</dbReference>
<keyword evidence="5" id="KW-1185">Reference proteome</keyword>
<name>A0A3N1CT81_9ACTN</name>
<reference evidence="4 5" key="1">
    <citation type="submission" date="2018-11" db="EMBL/GenBank/DDBJ databases">
        <title>Sequencing the genomes of 1000 actinobacteria strains.</title>
        <authorList>
            <person name="Klenk H.-P."/>
        </authorList>
    </citation>
    <scope>NUCLEOTIDE SEQUENCE [LARGE SCALE GENOMIC DNA]</scope>
    <source>
        <strain evidence="4 5">DSM 44254</strain>
    </source>
</reference>